<dbReference type="GO" id="GO:0004865">
    <property type="term" value="F:protein serine/threonine phosphatase inhibitor activity"/>
    <property type="evidence" value="ECO:0007669"/>
    <property type="project" value="InterPro"/>
</dbReference>
<evidence type="ECO:0000313" key="3">
    <source>
        <dbReference type="Proteomes" id="UP000327013"/>
    </source>
</evidence>
<dbReference type="Proteomes" id="UP000327013">
    <property type="component" value="Unassembled WGS sequence"/>
</dbReference>
<dbReference type="AlphaFoldDB" id="A0A5N6L3W9"/>
<feature type="compositionally biased region" description="Polar residues" evidence="1">
    <location>
        <begin position="15"/>
        <end position="31"/>
    </location>
</feature>
<name>A0A5N6L3W9_9ROSI</name>
<feature type="compositionally biased region" description="Basic and acidic residues" evidence="1">
    <location>
        <begin position="133"/>
        <end position="143"/>
    </location>
</feature>
<dbReference type="OrthoDB" id="307488at2759"/>
<gene>
    <name evidence="2" type="ORF">FH972_026284</name>
</gene>
<protein>
    <recommendedName>
        <fullName evidence="4">Type 1 phosphatases regulator</fullName>
    </recommendedName>
</protein>
<evidence type="ECO:0000313" key="2">
    <source>
        <dbReference type="EMBL" id="KAB8670371.1"/>
    </source>
</evidence>
<dbReference type="InterPro" id="IPR011107">
    <property type="entry name" value="PPI_Ypi1"/>
</dbReference>
<dbReference type="EMBL" id="VIBQ01000084">
    <property type="protein sequence ID" value="KAB8670371.1"/>
    <property type="molecule type" value="Genomic_DNA"/>
</dbReference>
<dbReference type="PANTHER" id="PTHR20835">
    <property type="entry name" value="E3 UBIQUITIN-PROTEIN LIGASE PPP1R11-RELATED"/>
    <property type="match status" value="1"/>
</dbReference>
<organism evidence="2 3">
    <name type="scientific">Carpinus fangiana</name>
    <dbReference type="NCBI Taxonomy" id="176857"/>
    <lineage>
        <taxon>Eukaryota</taxon>
        <taxon>Viridiplantae</taxon>
        <taxon>Streptophyta</taxon>
        <taxon>Embryophyta</taxon>
        <taxon>Tracheophyta</taxon>
        <taxon>Spermatophyta</taxon>
        <taxon>Magnoliopsida</taxon>
        <taxon>eudicotyledons</taxon>
        <taxon>Gunneridae</taxon>
        <taxon>Pentapetalae</taxon>
        <taxon>rosids</taxon>
        <taxon>fabids</taxon>
        <taxon>Fagales</taxon>
        <taxon>Betulaceae</taxon>
        <taxon>Carpinus</taxon>
    </lineage>
</organism>
<dbReference type="Pfam" id="PF07491">
    <property type="entry name" value="PPI_Ypi1"/>
    <property type="match status" value="1"/>
</dbReference>
<dbReference type="GO" id="GO:0005634">
    <property type="term" value="C:nucleus"/>
    <property type="evidence" value="ECO:0007669"/>
    <property type="project" value="TreeGrafter"/>
</dbReference>
<evidence type="ECO:0000256" key="1">
    <source>
        <dbReference type="SAM" id="MobiDB-lite"/>
    </source>
</evidence>
<feature type="compositionally biased region" description="Polar residues" evidence="1">
    <location>
        <begin position="58"/>
        <end position="67"/>
    </location>
</feature>
<sequence length="168" mass="18356">MTARARDNLRAGTYASATQTINSTPTQSGHSDQARSDPFPINVPPSGTLRLRAEASSDPATQTTVQEPAQDERRVQWAESVINNEGMGKKSSKVCCIYHKPREAGESSEEDSSDSSSDDDSDVDDGAARPARRKDEDREHGEGGECSGHNHAKVKRRNNAYERQPKNT</sequence>
<keyword evidence="3" id="KW-1185">Reference proteome</keyword>
<proteinExistence type="predicted"/>
<dbReference type="GO" id="GO:0008157">
    <property type="term" value="F:protein phosphatase 1 binding"/>
    <property type="evidence" value="ECO:0007669"/>
    <property type="project" value="TreeGrafter"/>
</dbReference>
<feature type="compositionally biased region" description="Basic and acidic residues" evidence="1">
    <location>
        <begin position="159"/>
        <end position="168"/>
    </location>
</feature>
<comment type="caution">
    <text evidence="2">The sequence shown here is derived from an EMBL/GenBank/DDBJ whole genome shotgun (WGS) entry which is preliminary data.</text>
</comment>
<dbReference type="PANTHER" id="PTHR20835:SF0">
    <property type="entry name" value="E3 UBIQUITIN-PROTEIN LIGASE PPP1R11"/>
    <property type="match status" value="1"/>
</dbReference>
<feature type="region of interest" description="Disordered" evidence="1">
    <location>
        <begin position="1"/>
        <end position="168"/>
    </location>
</feature>
<accession>A0A5N6L3W9</accession>
<reference evidence="2 3" key="1">
    <citation type="submission" date="2019-06" db="EMBL/GenBank/DDBJ databases">
        <title>A chromosomal-level reference genome of Carpinus fangiana (Coryloideae, Betulaceae).</title>
        <authorList>
            <person name="Yang X."/>
            <person name="Wang Z."/>
            <person name="Zhang L."/>
            <person name="Hao G."/>
            <person name="Liu J."/>
            <person name="Yang Y."/>
        </authorList>
    </citation>
    <scope>NUCLEOTIDE SEQUENCE [LARGE SCALE GENOMIC DNA]</scope>
    <source>
        <strain evidence="2">Cfa_2016G</strain>
        <tissue evidence="2">Leaf</tissue>
    </source>
</reference>
<feature type="compositionally biased region" description="Acidic residues" evidence="1">
    <location>
        <begin position="106"/>
        <end position="125"/>
    </location>
</feature>
<evidence type="ECO:0008006" key="4">
    <source>
        <dbReference type="Google" id="ProtNLM"/>
    </source>
</evidence>